<evidence type="ECO:0000259" key="10">
    <source>
        <dbReference type="Pfam" id="PF00082"/>
    </source>
</evidence>
<dbReference type="EMBL" id="SLXQ01000010">
    <property type="protein sequence ID" value="TCP48589.1"/>
    <property type="molecule type" value="Genomic_DNA"/>
</dbReference>
<evidence type="ECO:0000256" key="6">
    <source>
        <dbReference type="PROSITE-ProRule" id="PRU01240"/>
    </source>
</evidence>
<evidence type="ECO:0000256" key="1">
    <source>
        <dbReference type="ARBA" id="ARBA00011073"/>
    </source>
</evidence>
<dbReference type="InterPro" id="IPR015500">
    <property type="entry name" value="Peptidase_S8_subtilisin-rel"/>
</dbReference>
<sequence length="490" mass="50481">MPLRGRIRAAAVVTFVIAASALAVAMPASGSPAERPAGCAASGPAPRYIVVFDEDTPETEARSAITRACGDTTVYYPEIAVAVATSADAKFTQRIGTHRAFSAASELSDDSANQRDAADTQGTSTDTEFAPTDPAAVPSADRTGDQWDMRMIGADRARQYQQGSQEVTVGVLDSGIDARHPDLAAAVDPTTSASCVTGKPDTSRTAWAPRSSAHGTHVAGILAAADDGKGITGVAPDTRLASVRVVDDAGQVTPEAAVCGFMWAAKNEMDITNSSFYVEPWLFTCQDGAGQQVVYEALRRAVRYADDRGTLNIAAATNEAADLGTAPGDYLDRKATTPSKGCDVLPAGLSEVVAVSSVGPERVKAGYSSYGLGTIDVTAPGGAREQGRADADSCVLSTVPRGYATNCGTSMAAPHVAGVAALLAAANPDSGPEELRGMLGDQARPVSCPTDYDLSGDGQQDAYCSGYSEYNGFYGNGLVDALAAVTNQAR</sequence>
<feature type="domain" description="Peptidase S8/S53" evidence="10">
    <location>
        <begin position="165"/>
        <end position="456"/>
    </location>
</feature>
<organism evidence="11 12">
    <name type="scientific">Tamaricihabitans halophyticus</name>
    <dbReference type="NCBI Taxonomy" id="1262583"/>
    <lineage>
        <taxon>Bacteria</taxon>
        <taxon>Bacillati</taxon>
        <taxon>Actinomycetota</taxon>
        <taxon>Actinomycetes</taxon>
        <taxon>Pseudonocardiales</taxon>
        <taxon>Pseudonocardiaceae</taxon>
        <taxon>Tamaricihabitans</taxon>
    </lineage>
</organism>
<feature type="active site" description="Charge relay system" evidence="5 6">
    <location>
        <position position="214"/>
    </location>
</feature>
<feature type="chain" id="PRO_5038686780" evidence="9">
    <location>
        <begin position="26"/>
        <end position="490"/>
    </location>
</feature>
<evidence type="ECO:0000313" key="11">
    <source>
        <dbReference type="EMBL" id="TCP48589.1"/>
    </source>
</evidence>
<dbReference type="PROSITE" id="PS51892">
    <property type="entry name" value="SUBTILASE"/>
    <property type="match status" value="1"/>
</dbReference>
<dbReference type="SUPFAM" id="SSF52743">
    <property type="entry name" value="Subtilisin-like"/>
    <property type="match status" value="1"/>
</dbReference>
<evidence type="ECO:0000256" key="5">
    <source>
        <dbReference type="PIRSR" id="PIRSR615500-1"/>
    </source>
</evidence>
<dbReference type="Proteomes" id="UP000294911">
    <property type="component" value="Unassembled WGS sequence"/>
</dbReference>
<evidence type="ECO:0000256" key="7">
    <source>
        <dbReference type="RuleBase" id="RU003355"/>
    </source>
</evidence>
<reference evidence="11 12" key="1">
    <citation type="submission" date="2019-03" db="EMBL/GenBank/DDBJ databases">
        <title>Genomic Encyclopedia of Type Strains, Phase IV (KMG-IV): sequencing the most valuable type-strain genomes for metagenomic binning, comparative biology and taxonomic classification.</title>
        <authorList>
            <person name="Goeker M."/>
        </authorList>
    </citation>
    <scope>NUCLEOTIDE SEQUENCE [LARGE SCALE GENOMIC DNA]</scope>
    <source>
        <strain evidence="11 12">DSM 45765</strain>
    </source>
</reference>
<feature type="active site" description="Charge relay system" evidence="5 6">
    <location>
        <position position="410"/>
    </location>
</feature>
<dbReference type="Gene3D" id="3.40.50.200">
    <property type="entry name" value="Peptidase S8/S53 domain"/>
    <property type="match status" value="1"/>
</dbReference>
<evidence type="ECO:0000256" key="3">
    <source>
        <dbReference type="ARBA" id="ARBA00022801"/>
    </source>
</evidence>
<keyword evidence="3 6" id="KW-0378">Hydrolase</keyword>
<evidence type="ECO:0000256" key="8">
    <source>
        <dbReference type="SAM" id="MobiDB-lite"/>
    </source>
</evidence>
<dbReference type="GO" id="GO:0006508">
    <property type="term" value="P:proteolysis"/>
    <property type="evidence" value="ECO:0007669"/>
    <property type="project" value="UniProtKB-KW"/>
</dbReference>
<dbReference type="InterPro" id="IPR023828">
    <property type="entry name" value="Peptidase_S8_Ser-AS"/>
</dbReference>
<dbReference type="InterPro" id="IPR050131">
    <property type="entry name" value="Peptidase_S8_subtilisin-like"/>
</dbReference>
<keyword evidence="4 6" id="KW-0720">Serine protease</keyword>
<dbReference type="InterPro" id="IPR036852">
    <property type="entry name" value="Peptidase_S8/S53_dom_sf"/>
</dbReference>
<evidence type="ECO:0000256" key="9">
    <source>
        <dbReference type="SAM" id="SignalP"/>
    </source>
</evidence>
<dbReference type="PANTHER" id="PTHR43806">
    <property type="entry name" value="PEPTIDASE S8"/>
    <property type="match status" value="1"/>
</dbReference>
<dbReference type="AlphaFoldDB" id="A0A4R2QIJ1"/>
<dbReference type="Pfam" id="PF00082">
    <property type="entry name" value="Peptidase_S8"/>
    <property type="match status" value="1"/>
</dbReference>
<evidence type="ECO:0000256" key="4">
    <source>
        <dbReference type="ARBA" id="ARBA00022825"/>
    </source>
</evidence>
<feature type="active site" description="Charge relay system" evidence="5 6">
    <location>
        <position position="173"/>
    </location>
</feature>
<evidence type="ECO:0000313" key="12">
    <source>
        <dbReference type="Proteomes" id="UP000294911"/>
    </source>
</evidence>
<gene>
    <name evidence="11" type="ORF">EV191_110149</name>
</gene>
<dbReference type="RefSeq" id="WP_243659102.1">
    <property type="nucleotide sequence ID" value="NZ_SLXQ01000010.1"/>
</dbReference>
<protein>
    <submittedName>
        <fullName evidence="11">Subtilase family protein</fullName>
    </submittedName>
</protein>
<dbReference type="InterPro" id="IPR000209">
    <property type="entry name" value="Peptidase_S8/S53_dom"/>
</dbReference>
<name>A0A4R2QIJ1_9PSEU</name>
<dbReference type="GO" id="GO:0004252">
    <property type="term" value="F:serine-type endopeptidase activity"/>
    <property type="evidence" value="ECO:0007669"/>
    <property type="project" value="UniProtKB-UniRule"/>
</dbReference>
<feature type="region of interest" description="Disordered" evidence="8">
    <location>
        <begin position="103"/>
        <end position="146"/>
    </location>
</feature>
<keyword evidence="12" id="KW-1185">Reference proteome</keyword>
<comment type="similarity">
    <text evidence="1 6 7">Belongs to the peptidase S8 family.</text>
</comment>
<evidence type="ECO:0000256" key="2">
    <source>
        <dbReference type="ARBA" id="ARBA00022670"/>
    </source>
</evidence>
<dbReference type="PROSITE" id="PS00138">
    <property type="entry name" value="SUBTILASE_SER"/>
    <property type="match status" value="1"/>
</dbReference>
<dbReference type="PROSITE" id="PS00137">
    <property type="entry name" value="SUBTILASE_HIS"/>
    <property type="match status" value="1"/>
</dbReference>
<dbReference type="PRINTS" id="PR00723">
    <property type="entry name" value="SUBTILISIN"/>
</dbReference>
<proteinExistence type="inferred from homology"/>
<dbReference type="InterPro" id="IPR023827">
    <property type="entry name" value="Peptidase_S8_Asp-AS"/>
</dbReference>
<keyword evidence="9" id="KW-0732">Signal</keyword>
<dbReference type="PANTHER" id="PTHR43806:SF11">
    <property type="entry name" value="CEREVISIN-RELATED"/>
    <property type="match status" value="1"/>
</dbReference>
<dbReference type="InterPro" id="IPR022398">
    <property type="entry name" value="Peptidase_S8_His-AS"/>
</dbReference>
<keyword evidence="2 6" id="KW-0645">Protease</keyword>
<feature type="signal peptide" evidence="9">
    <location>
        <begin position="1"/>
        <end position="25"/>
    </location>
</feature>
<comment type="caution">
    <text evidence="11">The sequence shown here is derived from an EMBL/GenBank/DDBJ whole genome shotgun (WGS) entry which is preliminary data.</text>
</comment>
<dbReference type="PROSITE" id="PS00136">
    <property type="entry name" value="SUBTILASE_ASP"/>
    <property type="match status" value="1"/>
</dbReference>
<accession>A0A4R2QIJ1</accession>